<evidence type="ECO:0000313" key="6">
    <source>
        <dbReference type="Proteomes" id="UP000192936"/>
    </source>
</evidence>
<accession>A0A1X7HL27</accession>
<evidence type="ECO:0000256" key="4">
    <source>
        <dbReference type="SAM" id="SignalP"/>
    </source>
</evidence>
<feature type="chain" id="PRO_5013005032" description="Curli production assembly/transport component CsgF" evidence="4">
    <location>
        <begin position="25"/>
        <end position="138"/>
    </location>
</feature>
<keyword evidence="3 4" id="KW-0732">Signal</keyword>
<dbReference type="RefSeq" id="WP_167393416.1">
    <property type="nucleotide sequence ID" value="NZ_FXAK01000009.1"/>
</dbReference>
<reference evidence="5 6" key="1">
    <citation type="submission" date="2017-04" db="EMBL/GenBank/DDBJ databases">
        <authorList>
            <person name="Afonso C.L."/>
            <person name="Miller P.J."/>
            <person name="Scott M.A."/>
            <person name="Spackman E."/>
            <person name="Goraichik I."/>
            <person name="Dimitrov K.M."/>
            <person name="Suarez D.L."/>
            <person name="Swayne D.E."/>
        </authorList>
    </citation>
    <scope>NUCLEOTIDE SEQUENCE [LARGE SCALE GENOMIC DNA]</scope>
    <source>
        <strain evidence="5 6">A2P</strain>
    </source>
</reference>
<proteinExistence type="predicted"/>
<evidence type="ECO:0000256" key="3">
    <source>
        <dbReference type="ARBA" id="ARBA00022729"/>
    </source>
</evidence>
<evidence type="ECO:0000256" key="2">
    <source>
        <dbReference type="ARBA" id="ARBA00014031"/>
    </source>
</evidence>
<name>A0A1X7HL27_9PROT</name>
<comment type="function">
    <text evidence="1">May be involved in the biogenesis of curli organelles.</text>
</comment>
<dbReference type="STRING" id="286727.SAMN02982917_6477"/>
<protein>
    <recommendedName>
        <fullName evidence="2">Curli production assembly/transport component CsgF</fullName>
    </recommendedName>
</protein>
<gene>
    <name evidence="5" type="ORF">SAMN02982917_6477</name>
</gene>
<feature type="signal peptide" evidence="4">
    <location>
        <begin position="1"/>
        <end position="24"/>
    </location>
</feature>
<dbReference type="AlphaFoldDB" id="A0A1X7HL27"/>
<dbReference type="Pfam" id="PF10614">
    <property type="entry name" value="CsgF"/>
    <property type="match status" value="1"/>
</dbReference>
<sequence>MREIRKLPILSTALLVALAGAAGAGELKYKPINPSFGGDPFNSSHLLGIANAINKFEDPKSSTAATSDSLDTFASTIQASVLSRVASQIADQIYGENAKTSGTASVAGTTIQWTQVNGQIKLTLNNGKSTQIIEMPAY</sequence>
<organism evidence="5 6">
    <name type="scientific">Azospirillum oryzae</name>
    <dbReference type="NCBI Taxonomy" id="286727"/>
    <lineage>
        <taxon>Bacteria</taxon>
        <taxon>Pseudomonadati</taxon>
        <taxon>Pseudomonadota</taxon>
        <taxon>Alphaproteobacteria</taxon>
        <taxon>Rhodospirillales</taxon>
        <taxon>Azospirillaceae</taxon>
        <taxon>Azospirillum</taxon>
    </lineage>
</organism>
<evidence type="ECO:0000256" key="1">
    <source>
        <dbReference type="ARBA" id="ARBA00003989"/>
    </source>
</evidence>
<evidence type="ECO:0000313" key="5">
    <source>
        <dbReference type="EMBL" id="SMF88655.1"/>
    </source>
</evidence>
<dbReference type="EMBL" id="FXAK01000009">
    <property type="protein sequence ID" value="SMF88655.1"/>
    <property type="molecule type" value="Genomic_DNA"/>
</dbReference>
<dbReference type="InterPro" id="IPR018893">
    <property type="entry name" value="T8SS_CsgF"/>
</dbReference>
<dbReference type="Proteomes" id="UP000192936">
    <property type="component" value="Unassembled WGS sequence"/>
</dbReference>